<evidence type="ECO:0000313" key="7">
    <source>
        <dbReference type="EMBL" id="KAK9923518.1"/>
    </source>
</evidence>
<evidence type="ECO:0000313" key="8">
    <source>
        <dbReference type="Proteomes" id="UP001457282"/>
    </source>
</evidence>
<evidence type="ECO:0000256" key="3">
    <source>
        <dbReference type="ARBA" id="ARBA00022729"/>
    </source>
</evidence>
<comment type="subcellular location">
    <subcellularLocation>
        <location evidence="1">Membrane</location>
        <topology evidence="1">Single-pass membrane protein</topology>
    </subcellularLocation>
</comment>
<evidence type="ECO:0000256" key="5">
    <source>
        <dbReference type="ARBA" id="ARBA00023136"/>
    </source>
</evidence>
<keyword evidence="5" id="KW-0472">Membrane</keyword>
<dbReference type="GO" id="GO:0016020">
    <property type="term" value="C:membrane"/>
    <property type="evidence" value="ECO:0007669"/>
    <property type="project" value="UniProtKB-SubCell"/>
</dbReference>
<dbReference type="InterPro" id="IPR024788">
    <property type="entry name" value="Malectin-like_Carb-bd_dom"/>
</dbReference>
<keyword evidence="2" id="KW-0812">Transmembrane</keyword>
<keyword evidence="4" id="KW-1133">Transmembrane helix</keyword>
<evidence type="ECO:0000256" key="1">
    <source>
        <dbReference type="ARBA" id="ARBA00004167"/>
    </source>
</evidence>
<dbReference type="Proteomes" id="UP001457282">
    <property type="component" value="Unassembled WGS sequence"/>
</dbReference>
<accession>A0AAW1WIR6</accession>
<proteinExistence type="predicted"/>
<keyword evidence="8" id="KW-1185">Reference proteome</keyword>
<keyword evidence="3" id="KW-0732">Signal</keyword>
<dbReference type="EMBL" id="JBEDUW010000006">
    <property type="protein sequence ID" value="KAK9923518.1"/>
    <property type="molecule type" value="Genomic_DNA"/>
</dbReference>
<dbReference type="AlphaFoldDB" id="A0AAW1WIR6"/>
<organism evidence="7 8">
    <name type="scientific">Rubus argutus</name>
    <name type="common">Southern blackberry</name>
    <dbReference type="NCBI Taxonomy" id="59490"/>
    <lineage>
        <taxon>Eukaryota</taxon>
        <taxon>Viridiplantae</taxon>
        <taxon>Streptophyta</taxon>
        <taxon>Embryophyta</taxon>
        <taxon>Tracheophyta</taxon>
        <taxon>Spermatophyta</taxon>
        <taxon>Magnoliopsida</taxon>
        <taxon>eudicotyledons</taxon>
        <taxon>Gunneridae</taxon>
        <taxon>Pentapetalae</taxon>
        <taxon>rosids</taxon>
        <taxon>fabids</taxon>
        <taxon>Rosales</taxon>
        <taxon>Rosaceae</taxon>
        <taxon>Rosoideae</taxon>
        <taxon>Rosoideae incertae sedis</taxon>
        <taxon>Rubus</taxon>
    </lineage>
</organism>
<evidence type="ECO:0000259" key="6">
    <source>
        <dbReference type="Pfam" id="PF12819"/>
    </source>
</evidence>
<feature type="domain" description="Malectin-like" evidence="6">
    <location>
        <begin position="1"/>
        <end position="179"/>
    </location>
</feature>
<dbReference type="PANTHER" id="PTHR45631:SF202">
    <property type="entry name" value="SENESCENCE-INDUCED RECEPTOR-LIKE SERINE_THREONINE-PROTEIN KINASE"/>
    <property type="match status" value="1"/>
</dbReference>
<evidence type="ECO:0000256" key="2">
    <source>
        <dbReference type="ARBA" id="ARBA00022692"/>
    </source>
</evidence>
<evidence type="ECO:0000256" key="4">
    <source>
        <dbReference type="ARBA" id="ARBA00022989"/>
    </source>
</evidence>
<protein>
    <recommendedName>
        <fullName evidence="6">Malectin-like domain-containing protein</fullName>
    </recommendedName>
</protein>
<dbReference type="Pfam" id="PF12819">
    <property type="entry name" value="Malectin_like"/>
    <property type="match status" value="1"/>
</dbReference>
<reference evidence="7 8" key="1">
    <citation type="journal article" date="2023" name="G3 (Bethesda)">
        <title>A chromosome-length genome assembly and annotation of blackberry (Rubus argutus, cv. 'Hillquist').</title>
        <authorList>
            <person name="Bruna T."/>
            <person name="Aryal R."/>
            <person name="Dudchenko O."/>
            <person name="Sargent D.J."/>
            <person name="Mead D."/>
            <person name="Buti M."/>
            <person name="Cavallini A."/>
            <person name="Hytonen T."/>
            <person name="Andres J."/>
            <person name="Pham M."/>
            <person name="Weisz D."/>
            <person name="Mascagni F."/>
            <person name="Usai G."/>
            <person name="Natali L."/>
            <person name="Bassil N."/>
            <person name="Fernandez G.E."/>
            <person name="Lomsadze A."/>
            <person name="Armour M."/>
            <person name="Olukolu B."/>
            <person name="Poorten T."/>
            <person name="Britton C."/>
            <person name="Davik J."/>
            <person name="Ashrafi H."/>
            <person name="Aiden E.L."/>
            <person name="Borodovsky M."/>
            <person name="Worthington M."/>
        </authorList>
    </citation>
    <scope>NUCLEOTIDE SEQUENCE [LARGE SCALE GENOMIC DNA]</scope>
    <source>
        <strain evidence="7">PI 553951</strain>
    </source>
</reference>
<dbReference type="PANTHER" id="PTHR45631">
    <property type="entry name" value="OS07G0107800 PROTEIN-RELATED"/>
    <property type="match status" value="1"/>
</dbReference>
<name>A0AAW1WIR6_RUBAR</name>
<gene>
    <name evidence="7" type="ORF">M0R45_031933</name>
</gene>
<sequence length="181" mass="20466">MHLGPNFWDTVTLTSVSSSTFKELIHIPSLSYIQVCLISTGSGIPFISALELRPLINTTYVTKSGSLALTNRLDVASTSNQSYRYNYDVFDRLWIPFNKAAWTQLSTSLTVDGQNHNDYQVPTVVMKTASTPINANASMDFFWEPSDKTTQYYVYMHFAELQQLKANHFRSFNITLNGALM</sequence>
<comment type="caution">
    <text evidence="7">The sequence shown here is derived from an EMBL/GenBank/DDBJ whole genome shotgun (WGS) entry which is preliminary data.</text>
</comment>